<dbReference type="EMBL" id="NSKD01000001">
    <property type="protein sequence ID" value="PAU82153.1"/>
    <property type="molecule type" value="Genomic_DNA"/>
</dbReference>
<protein>
    <submittedName>
        <fullName evidence="1">Uncharacterized protein</fullName>
    </submittedName>
</protein>
<organism evidence="1 2">
    <name type="scientific">Halovibrio salipaludis</name>
    <dbReference type="NCBI Taxonomy" id="2032626"/>
    <lineage>
        <taxon>Bacteria</taxon>
        <taxon>Pseudomonadati</taxon>
        <taxon>Pseudomonadota</taxon>
        <taxon>Gammaproteobacteria</taxon>
        <taxon>Oceanospirillales</taxon>
        <taxon>Halomonadaceae</taxon>
        <taxon>Halovibrio</taxon>
    </lineage>
</organism>
<dbReference type="AlphaFoldDB" id="A0A2A2FC78"/>
<reference evidence="1 2" key="1">
    <citation type="submission" date="2017-08" db="EMBL/GenBank/DDBJ databases">
        <title>Halovibrio sewagensis sp. nov., isolated from wastewater of high salinity.</title>
        <authorList>
            <person name="Dong X."/>
            <person name="Zhang G."/>
        </authorList>
    </citation>
    <scope>NUCLEOTIDE SEQUENCE [LARGE SCALE GENOMIC DNA]</scope>
    <source>
        <strain evidence="1 2">YL5-2</strain>
    </source>
</reference>
<dbReference type="Proteomes" id="UP000218896">
    <property type="component" value="Unassembled WGS sequence"/>
</dbReference>
<gene>
    <name evidence="1" type="ORF">CK501_03105</name>
</gene>
<dbReference type="RefSeq" id="WP_095616249.1">
    <property type="nucleotide sequence ID" value="NZ_NSKD01000001.1"/>
</dbReference>
<evidence type="ECO:0000313" key="2">
    <source>
        <dbReference type="Proteomes" id="UP000218896"/>
    </source>
</evidence>
<comment type="caution">
    <text evidence="1">The sequence shown here is derived from an EMBL/GenBank/DDBJ whole genome shotgun (WGS) entry which is preliminary data.</text>
</comment>
<dbReference type="OrthoDB" id="5706508at2"/>
<accession>A0A2A2FC78</accession>
<proteinExistence type="predicted"/>
<evidence type="ECO:0000313" key="1">
    <source>
        <dbReference type="EMBL" id="PAU82153.1"/>
    </source>
</evidence>
<keyword evidence="2" id="KW-1185">Reference proteome</keyword>
<name>A0A2A2FC78_9GAMM</name>
<sequence>MDPQVKRRLLLRKFSSIEYMEECQSYFRNALDALDEALAYFEKHYSQDDWKNWHPSEWPTTWRDRAQKNMENLYISLKQGVQQYQSGDPDRLRGTCNGLTALSKDMDGMGEKWWSYVPSEYEERFIRNRKEAVQRASNIRRTIGGYWKNPDSVLKETVTGPINEQDLLRFLKPGEQV</sequence>